<dbReference type="PANTHER" id="PTHR11474:SF76">
    <property type="entry name" value="SHKT DOMAIN-CONTAINING PROTEIN"/>
    <property type="match status" value="1"/>
</dbReference>
<reference evidence="8 9" key="1">
    <citation type="submission" date="2024-02" db="EMBL/GenBank/DDBJ databases">
        <authorList>
            <consortium name="ELIXIR-Norway"/>
            <consortium name="Elixir Norway"/>
        </authorList>
    </citation>
    <scope>NUCLEOTIDE SEQUENCE [LARGE SCALE GENOMIC DNA]</scope>
</reference>
<dbReference type="Pfam" id="PF12142">
    <property type="entry name" value="PPO1_DWL"/>
    <property type="match status" value="1"/>
</dbReference>
<feature type="domain" description="Polyphenol oxidase central" evidence="7">
    <location>
        <begin position="93"/>
        <end position="128"/>
    </location>
</feature>
<dbReference type="Gene3D" id="1.10.1280.10">
    <property type="entry name" value="Di-copper center containing domain from catechol oxidase"/>
    <property type="match status" value="1"/>
</dbReference>
<keyword evidence="4" id="KW-0560">Oxidoreductase</keyword>
<dbReference type="Pfam" id="PF00264">
    <property type="entry name" value="Tyrosinase"/>
    <property type="match status" value="1"/>
</dbReference>
<evidence type="ECO:0000259" key="7">
    <source>
        <dbReference type="Pfam" id="PF12142"/>
    </source>
</evidence>
<feature type="domain" description="Tyrosinase copper-binding" evidence="6">
    <location>
        <begin position="39"/>
        <end position="85"/>
    </location>
</feature>
<organism evidence="8 9">
    <name type="scientific">Sphagnum troendelagicum</name>
    <dbReference type="NCBI Taxonomy" id="128251"/>
    <lineage>
        <taxon>Eukaryota</taxon>
        <taxon>Viridiplantae</taxon>
        <taxon>Streptophyta</taxon>
        <taxon>Embryophyta</taxon>
        <taxon>Bryophyta</taxon>
        <taxon>Sphagnophytina</taxon>
        <taxon>Sphagnopsida</taxon>
        <taxon>Sphagnales</taxon>
        <taxon>Sphagnaceae</taxon>
        <taxon>Sphagnum</taxon>
    </lineage>
</organism>
<evidence type="ECO:0000256" key="2">
    <source>
        <dbReference type="ARBA" id="ARBA00009928"/>
    </source>
</evidence>
<evidence type="ECO:0008006" key="10">
    <source>
        <dbReference type="Google" id="ProtNLM"/>
    </source>
</evidence>
<keyword evidence="3" id="KW-0479">Metal-binding</keyword>
<name>A0ABP0TFB8_9BRYO</name>
<evidence type="ECO:0000256" key="3">
    <source>
        <dbReference type="ARBA" id="ARBA00022723"/>
    </source>
</evidence>
<comment type="similarity">
    <text evidence="2">Belongs to the tyrosinase family.</text>
</comment>
<dbReference type="EMBL" id="OZ019893">
    <property type="protein sequence ID" value="CAK9191781.1"/>
    <property type="molecule type" value="Genomic_DNA"/>
</dbReference>
<dbReference type="PANTHER" id="PTHR11474">
    <property type="entry name" value="TYROSINASE FAMILY MEMBER"/>
    <property type="match status" value="1"/>
</dbReference>
<keyword evidence="5" id="KW-0186">Copper</keyword>
<dbReference type="InterPro" id="IPR002227">
    <property type="entry name" value="Tyrosinase_Cu-bd"/>
</dbReference>
<evidence type="ECO:0000256" key="5">
    <source>
        <dbReference type="ARBA" id="ARBA00023008"/>
    </source>
</evidence>
<protein>
    <recommendedName>
        <fullName evidence="10">Tyrosinase copper-binding domain-containing protein</fullName>
    </recommendedName>
</protein>
<dbReference type="InterPro" id="IPR022739">
    <property type="entry name" value="Polyphenol_oxidase_cen"/>
</dbReference>
<sequence>MEQPSHVQSTRHGCAHQSSVLRRVLPAGTCAWQRSRNCGSVHLWTSNPNAIIPFTDVSDLQYAALGPLFYAHHGNIDRLWEVWKSLPGGSRKDLSQADFLNIQFLFYDEKAALVKVQISQALNINNFRSGLQILSSLSALLVPIFSW</sequence>
<accession>A0ABP0TFB8</accession>
<proteinExistence type="inferred from homology"/>
<evidence type="ECO:0000259" key="6">
    <source>
        <dbReference type="Pfam" id="PF00264"/>
    </source>
</evidence>
<dbReference type="SUPFAM" id="SSF48056">
    <property type="entry name" value="Di-copper centre-containing domain"/>
    <property type="match status" value="1"/>
</dbReference>
<keyword evidence="9" id="KW-1185">Reference proteome</keyword>
<evidence type="ECO:0000256" key="1">
    <source>
        <dbReference type="ARBA" id="ARBA00001973"/>
    </source>
</evidence>
<dbReference type="InterPro" id="IPR008922">
    <property type="entry name" value="Di-copper_centre_dom_sf"/>
</dbReference>
<gene>
    <name evidence="8" type="ORF">CSSPTR1EN2_LOCUS1562</name>
</gene>
<evidence type="ECO:0000256" key="4">
    <source>
        <dbReference type="ARBA" id="ARBA00023002"/>
    </source>
</evidence>
<evidence type="ECO:0000313" key="9">
    <source>
        <dbReference type="Proteomes" id="UP001497512"/>
    </source>
</evidence>
<dbReference type="Proteomes" id="UP001497512">
    <property type="component" value="Chromosome 1"/>
</dbReference>
<comment type="cofactor">
    <cofactor evidence="1">
        <name>Cu(2+)</name>
        <dbReference type="ChEBI" id="CHEBI:29036"/>
    </cofactor>
</comment>
<evidence type="ECO:0000313" key="8">
    <source>
        <dbReference type="EMBL" id="CAK9191781.1"/>
    </source>
</evidence>
<dbReference type="InterPro" id="IPR050316">
    <property type="entry name" value="Tyrosinase/Hemocyanin"/>
</dbReference>